<evidence type="ECO:0000313" key="2">
    <source>
        <dbReference type="Proteomes" id="UP000008206"/>
    </source>
</evidence>
<dbReference type="HOGENOM" id="CLU_141604_0_0_3"/>
<dbReference type="Proteomes" id="UP000008206">
    <property type="component" value="Chromosome"/>
</dbReference>
<dbReference type="KEGG" id="cyj:Cyan7822_5126"/>
<accession>E0UKC9</accession>
<dbReference type="AlphaFoldDB" id="E0UKC9"/>
<gene>
    <name evidence="1" type="ordered locus">Cyan7822_5126</name>
</gene>
<dbReference type="OrthoDB" id="529355at2"/>
<name>E0UKC9_GLOV7</name>
<dbReference type="RefSeq" id="WP_013325048.1">
    <property type="nucleotide sequence ID" value="NC_014501.1"/>
</dbReference>
<proteinExistence type="predicted"/>
<evidence type="ECO:0000313" key="1">
    <source>
        <dbReference type="EMBL" id="ADN17010.1"/>
    </source>
</evidence>
<keyword evidence="2" id="KW-1185">Reference proteome</keyword>
<dbReference type="eggNOG" id="ENOG5031MCC">
    <property type="taxonomic scope" value="Bacteria"/>
</dbReference>
<dbReference type="EMBL" id="CP002198">
    <property type="protein sequence ID" value="ADN17010.1"/>
    <property type="molecule type" value="Genomic_DNA"/>
</dbReference>
<sequence length="152" mass="17177">MKLKKQLQSLVKEAPQHGVSSVVMEKAINPVLAMFAKQLEHPKYYLLSNANGDWLLTHLSHRERSEQEKTVIYAFSTPEDAALFHKNTETNLLKITAIPVTHLLFQLLALKQVDSIIFMAISGNLEKGIEVPRTELQDSIQKQLAQGRSFIV</sequence>
<protein>
    <recommendedName>
        <fullName evidence="3">SseB protein N-terminal domain-containing protein</fullName>
    </recommendedName>
</protein>
<evidence type="ECO:0008006" key="3">
    <source>
        <dbReference type="Google" id="ProtNLM"/>
    </source>
</evidence>
<organism evidence="1 2">
    <name type="scientific">Gloeothece verrucosa (strain PCC 7822)</name>
    <name type="common">Cyanothece sp. (strain PCC 7822)</name>
    <dbReference type="NCBI Taxonomy" id="497965"/>
    <lineage>
        <taxon>Bacteria</taxon>
        <taxon>Bacillati</taxon>
        <taxon>Cyanobacteriota</taxon>
        <taxon>Cyanophyceae</taxon>
        <taxon>Oscillatoriophycideae</taxon>
        <taxon>Chroococcales</taxon>
        <taxon>Aphanothecaceae</taxon>
        <taxon>Gloeothece</taxon>
        <taxon>Gloeothece verrucosa</taxon>
    </lineage>
</organism>
<reference evidence="2" key="1">
    <citation type="journal article" date="2011" name="MBio">
        <title>Novel metabolic attributes of the genus Cyanothece, comprising a group of unicellular nitrogen-fixing Cyanobacteria.</title>
        <authorList>
            <person name="Bandyopadhyay A."/>
            <person name="Elvitigala T."/>
            <person name="Welsh E."/>
            <person name="Stockel J."/>
            <person name="Liberton M."/>
            <person name="Min H."/>
            <person name="Sherman L.A."/>
            <person name="Pakrasi H.B."/>
        </authorList>
    </citation>
    <scope>NUCLEOTIDE SEQUENCE [LARGE SCALE GENOMIC DNA]</scope>
    <source>
        <strain evidence="2">PCC 7822</strain>
    </source>
</reference>
<dbReference type="STRING" id="497965.Cyan7822_5126"/>